<dbReference type="AlphaFoldDB" id="A0A0B8QK27"/>
<organism evidence="1 2">
    <name type="scientific">Vibrio ishigakensis</name>
    <dbReference type="NCBI Taxonomy" id="1481914"/>
    <lineage>
        <taxon>Bacteria</taxon>
        <taxon>Pseudomonadati</taxon>
        <taxon>Pseudomonadota</taxon>
        <taxon>Gammaproteobacteria</taxon>
        <taxon>Vibrionales</taxon>
        <taxon>Vibrionaceae</taxon>
        <taxon>Vibrio</taxon>
    </lineage>
</organism>
<comment type="caution">
    <text evidence="1">The sequence shown here is derived from an EMBL/GenBank/DDBJ whole genome shotgun (WGS) entry which is preliminary data.</text>
</comment>
<name>A0A0B8QK27_9VIBR</name>
<dbReference type="EMBL" id="BBSC01000008">
    <property type="protein sequence ID" value="GAM77437.1"/>
    <property type="molecule type" value="Genomic_DNA"/>
</dbReference>
<gene>
    <name evidence="1" type="ORF">JCM19241_1907</name>
</gene>
<sequence length="53" mass="5959">MLVRLLEIKFKAELASGLAVIKTPCGFQDSNNVRKPEPLALPIRLIFKPQQLL</sequence>
<evidence type="ECO:0000313" key="1">
    <source>
        <dbReference type="EMBL" id="GAM77437.1"/>
    </source>
</evidence>
<protein>
    <submittedName>
        <fullName evidence="1">Uncharacterized protein</fullName>
    </submittedName>
</protein>
<proteinExistence type="predicted"/>
<evidence type="ECO:0000313" key="2">
    <source>
        <dbReference type="Proteomes" id="UP000031666"/>
    </source>
</evidence>
<accession>A0A0B8QK27</accession>
<reference evidence="1 2" key="2">
    <citation type="submission" date="2015-01" db="EMBL/GenBank/DDBJ databases">
        <authorList>
            <consortium name="NBRP consortium"/>
            <person name="Sawabe T."/>
            <person name="Meirelles P."/>
            <person name="Feng G."/>
            <person name="Sayaka M."/>
            <person name="Hattori M."/>
            <person name="Ohkuma M."/>
        </authorList>
    </citation>
    <scope>NUCLEOTIDE SEQUENCE [LARGE SCALE GENOMIC DNA]</scope>
    <source>
        <strain evidence="2">JCM 19241</strain>
    </source>
</reference>
<dbReference type="Proteomes" id="UP000031666">
    <property type="component" value="Unassembled WGS sequence"/>
</dbReference>
<reference evidence="1 2" key="1">
    <citation type="submission" date="2015-01" db="EMBL/GenBank/DDBJ databases">
        <title>Vibrio sp. C94 JCM 19241 whole genome shotgun sequence.</title>
        <authorList>
            <person name="Sawabe T."/>
            <person name="Meirelles P."/>
            <person name="Feng G."/>
            <person name="Sayaka M."/>
            <person name="Hattori M."/>
            <person name="Ohkuma M."/>
        </authorList>
    </citation>
    <scope>NUCLEOTIDE SEQUENCE [LARGE SCALE GENOMIC DNA]</scope>
    <source>
        <strain evidence="2">JCM 19241</strain>
    </source>
</reference>
<dbReference type="STRING" id="1481914.JCM19241_1907"/>